<evidence type="ECO:0000313" key="4">
    <source>
        <dbReference type="Proteomes" id="UP000176087"/>
    </source>
</evidence>
<evidence type="ECO:0000259" key="2">
    <source>
        <dbReference type="Pfam" id="PF13472"/>
    </source>
</evidence>
<dbReference type="PANTHER" id="PTHR43784">
    <property type="entry name" value="GDSL-LIKE LIPASE/ACYLHYDROLASE, PUTATIVE (AFU_ORTHOLOGUE AFUA_2G00820)-RELATED"/>
    <property type="match status" value="1"/>
</dbReference>
<feature type="compositionally biased region" description="Basic and acidic residues" evidence="1">
    <location>
        <begin position="241"/>
        <end position="257"/>
    </location>
</feature>
<comment type="caution">
    <text evidence="3">The sequence shown here is derived from an EMBL/GenBank/DDBJ whole genome shotgun (WGS) entry which is preliminary data.</text>
</comment>
<name>A0A1E7JSE2_9ACTN</name>
<dbReference type="InterPro" id="IPR053140">
    <property type="entry name" value="GDSL_Rv0518-like"/>
</dbReference>
<dbReference type="PATRIC" id="fig|933944.5.peg.1716"/>
<dbReference type="Proteomes" id="UP000176087">
    <property type="component" value="Unassembled WGS sequence"/>
</dbReference>
<proteinExistence type="predicted"/>
<dbReference type="SUPFAM" id="SSF52266">
    <property type="entry name" value="SGNH hydrolase"/>
    <property type="match status" value="1"/>
</dbReference>
<feature type="region of interest" description="Disordered" evidence="1">
    <location>
        <begin position="239"/>
        <end position="276"/>
    </location>
</feature>
<keyword evidence="4" id="KW-1185">Reference proteome</keyword>
<protein>
    <submittedName>
        <fullName evidence="3">Lysophospholipase</fullName>
    </submittedName>
</protein>
<dbReference type="AlphaFoldDB" id="A0A1E7JSE2"/>
<accession>A0A1E7JSE2</accession>
<gene>
    <name evidence="3" type="ORF">AN215_04710</name>
</gene>
<evidence type="ECO:0000256" key="1">
    <source>
        <dbReference type="SAM" id="MobiDB-lite"/>
    </source>
</evidence>
<evidence type="ECO:0000313" key="3">
    <source>
        <dbReference type="EMBL" id="OEU91800.1"/>
    </source>
</evidence>
<dbReference type="InterPro" id="IPR013830">
    <property type="entry name" value="SGNH_hydro"/>
</dbReference>
<dbReference type="Gene3D" id="3.40.50.1110">
    <property type="entry name" value="SGNH hydrolase"/>
    <property type="match status" value="1"/>
</dbReference>
<dbReference type="CDD" id="cd01832">
    <property type="entry name" value="SGNH_hydrolase_like_1"/>
    <property type="match status" value="1"/>
</dbReference>
<dbReference type="InterPro" id="IPR036514">
    <property type="entry name" value="SGNH_hydro_sf"/>
</dbReference>
<dbReference type="EMBL" id="LJGT01000037">
    <property type="protein sequence ID" value="OEU91800.1"/>
    <property type="molecule type" value="Genomic_DNA"/>
</dbReference>
<dbReference type="OrthoDB" id="3465773at2"/>
<dbReference type="RefSeq" id="WP_070010073.1">
    <property type="nucleotide sequence ID" value="NZ_LJGS01000038.1"/>
</dbReference>
<dbReference type="Pfam" id="PF13472">
    <property type="entry name" value="Lipase_GDSL_2"/>
    <property type="match status" value="1"/>
</dbReference>
<sequence>MSDGEYVRYVALGDSQTEGVGDGDESVGLRGWADRLAEHLAAVNPSVRYANLAVRGRVAGQVRAEQLGPALALRPDLVTVVAGMNDLLRPRFEAAEVAGHLEEMFAAFTDAGARVATLTFPDIGKVIPLARPLRSRVSVLNDRIRQAAGRHGVTVAETAAHAVTADPRMWSADRLHAAPPGHARIAAAFSHALGLPGSDDTWTLPLPPGAATTGRYGPAAELRWSAAFLGPWLVRRLRGRSSGDGRTAKRPGLERVISEGAPGGPSTPEAGGRPAT</sequence>
<dbReference type="STRING" id="933944.AN215_04710"/>
<dbReference type="PANTHER" id="PTHR43784:SF2">
    <property type="entry name" value="GDSL-LIKE LIPASE_ACYLHYDROLASE, PUTATIVE (AFU_ORTHOLOGUE AFUA_2G00820)-RELATED"/>
    <property type="match status" value="1"/>
</dbReference>
<feature type="domain" description="SGNH hydrolase-type esterase" evidence="2">
    <location>
        <begin position="11"/>
        <end position="184"/>
    </location>
</feature>
<reference evidence="3 4" key="1">
    <citation type="journal article" date="2016" name="Front. Microbiol.">
        <title>Comparative Genomics Analysis of Streptomyces Species Reveals Their Adaptation to the Marine Environment and Their Diversity at the Genomic Level.</title>
        <authorList>
            <person name="Tian X."/>
            <person name="Zhang Z."/>
            <person name="Yang T."/>
            <person name="Chen M."/>
            <person name="Li J."/>
            <person name="Chen F."/>
            <person name="Yang J."/>
            <person name="Li W."/>
            <person name="Zhang B."/>
            <person name="Zhang Z."/>
            <person name="Wu J."/>
            <person name="Zhang C."/>
            <person name="Long L."/>
            <person name="Xiao J."/>
        </authorList>
    </citation>
    <scope>NUCLEOTIDE SEQUENCE [LARGE SCALE GENOMIC DNA]</scope>
    <source>
        <strain evidence="3 4">SCSIO 10390</strain>
    </source>
</reference>
<organism evidence="3 4">
    <name type="scientific">Streptomyces abyssalis</name>
    <dbReference type="NCBI Taxonomy" id="933944"/>
    <lineage>
        <taxon>Bacteria</taxon>
        <taxon>Bacillati</taxon>
        <taxon>Actinomycetota</taxon>
        <taxon>Actinomycetes</taxon>
        <taxon>Kitasatosporales</taxon>
        <taxon>Streptomycetaceae</taxon>
        <taxon>Streptomyces</taxon>
    </lineage>
</organism>